<evidence type="ECO:0000256" key="1">
    <source>
        <dbReference type="ARBA" id="ARBA00001946"/>
    </source>
</evidence>
<dbReference type="GO" id="GO:0019825">
    <property type="term" value="F:oxygen binding"/>
    <property type="evidence" value="ECO:0007669"/>
    <property type="project" value="InterPro"/>
</dbReference>
<evidence type="ECO:0000313" key="15">
    <source>
        <dbReference type="Proteomes" id="UP000023774"/>
    </source>
</evidence>
<dbReference type="InterPro" id="IPR044398">
    <property type="entry name" value="Globin-sensor_dom"/>
</dbReference>
<comment type="cofactor">
    <cofactor evidence="2">
        <name>heme</name>
        <dbReference type="ChEBI" id="CHEBI:30413"/>
    </cofactor>
</comment>
<dbReference type="HOGENOM" id="CLU_000445_11_5_6"/>
<dbReference type="PATRIC" id="fig|1217709.3.peg.1684"/>
<dbReference type="EMBL" id="APRJ01000011">
    <property type="protein sequence ID" value="ENW86689.1"/>
    <property type="molecule type" value="Genomic_DNA"/>
</dbReference>
<dbReference type="SMART" id="SM00267">
    <property type="entry name" value="GGDEF"/>
    <property type="match status" value="1"/>
</dbReference>
<dbReference type="EC" id="2.7.7.65" evidence="3"/>
<dbReference type="SUPFAM" id="SSF55073">
    <property type="entry name" value="Nucleotide cyclase"/>
    <property type="match status" value="1"/>
</dbReference>
<dbReference type="InterPro" id="IPR048442">
    <property type="entry name" value="DosC_2nd"/>
</dbReference>
<evidence type="ECO:0000256" key="2">
    <source>
        <dbReference type="ARBA" id="ARBA00001971"/>
    </source>
</evidence>
<dbReference type="Gene3D" id="3.30.70.270">
    <property type="match status" value="1"/>
</dbReference>
<evidence type="ECO:0000313" key="14">
    <source>
        <dbReference type="EMBL" id="ENW86689.1"/>
    </source>
</evidence>
<dbReference type="AlphaFoldDB" id="N9M8N0"/>
<evidence type="ECO:0000256" key="6">
    <source>
        <dbReference type="ARBA" id="ARBA00022679"/>
    </source>
</evidence>
<dbReference type="InterPro" id="IPR012292">
    <property type="entry name" value="Globin/Proto"/>
</dbReference>
<evidence type="ECO:0000256" key="11">
    <source>
        <dbReference type="ARBA" id="ARBA00029839"/>
    </source>
</evidence>
<keyword evidence="8" id="KW-0547">Nucleotide-binding</keyword>
<dbReference type="UniPathway" id="UPA00599"/>
<dbReference type="GO" id="GO:0005886">
    <property type="term" value="C:plasma membrane"/>
    <property type="evidence" value="ECO:0007669"/>
    <property type="project" value="TreeGrafter"/>
</dbReference>
<keyword evidence="15" id="KW-1185">Reference proteome</keyword>
<dbReference type="InterPro" id="IPR050469">
    <property type="entry name" value="Diguanylate_Cyclase"/>
</dbReference>
<dbReference type="NCBIfam" id="TIGR00254">
    <property type="entry name" value="GGDEF"/>
    <property type="match status" value="1"/>
</dbReference>
<dbReference type="Pfam" id="PF21118">
    <property type="entry name" value="DosC_2nd"/>
    <property type="match status" value="1"/>
</dbReference>
<dbReference type="InterPro" id="IPR039435">
    <property type="entry name" value="DosC_GS"/>
</dbReference>
<dbReference type="InterPro" id="IPR009050">
    <property type="entry name" value="Globin-like_sf"/>
</dbReference>
<comment type="catalytic activity">
    <reaction evidence="12">
        <text>2 GTP = 3',3'-c-di-GMP + 2 diphosphate</text>
        <dbReference type="Rhea" id="RHEA:24898"/>
        <dbReference type="ChEBI" id="CHEBI:33019"/>
        <dbReference type="ChEBI" id="CHEBI:37565"/>
        <dbReference type="ChEBI" id="CHEBI:58805"/>
        <dbReference type="EC" id="2.7.7.65"/>
    </reaction>
</comment>
<evidence type="ECO:0000259" key="13">
    <source>
        <dbReference type="PROSITE" id="PS50887"/>
    </source>
</evidence>
<dbReference type="Pfam" id="PF11563">
    <property type="entry name" value="Protoglobin"/>
    <property type="match status" value="1"/>
</dbReference>
<dbReference type="InterPro" id="IPR043128">
    <property type="entry name" value="Rev_trsase/Diguanyl_cyclase"/>
</dbReference>
<protein>
    <recommendedName>
        <fullName evidence="4">Diguanylate cyclase DosC</fullName>
        <ecNumber evidence="3">2.7.7.65</ecNumber>
    </recommendedName>
    <alternativeName>
        <fullName evidence="11">Direct oxygen-sensing cyclase</fullName>
    </alternativeName>
</protein>
<dbReference type="InterPro" id="IPR029787">
    <property type="entry name" value="Nucleotide_cyclase"/>
</dbReference>
<proteinExistence type="predicted"/>
<evidence type="ECO:0000256" key="3">
    <source>
        <dbReference type="ARBA" id="ARBA00012528"/>
    </source>
</evidence>
<reference evidence="14 15" key="1">
    <citation type="submission" date="2013-02" db="EMBL/GenBank/DDBJ databases">
        <title>The Genome Sequence of Acinetobacter sp. NIPH 713.</title>
        <authorList>
            <consortium name="The Broad Institute Genome Sequencing Platform"/>
            <consortium name="The Broad Institute Genome Sequencing Center for Infectious Disease"/>
            <person name="Cerqueira G."/>
            <person name="Feldgarden M."/>
            <person name="Courvalin P."/>
            <person name="Perichon B."/>
            <person name="Grillot-Courvalin C."/>
            <person name="Clermont D."/>
            <person name="Rocha E."/>
            <person name="Yoon E.-J."/>
            <person name="Nemec A."/>
            <person name="Walker B."/>
            <person name="Young S.K."/>
            <person name="Zeng Q."/>
            <person name="Gargeya S."/>
            <person name="Fitzgerald M."/>
            <person name="Haas B."/>
            <person name="Abouelleil A."/>
            <person name="Alvarado L."/>
            <person name="Arachchi H.M."/>
            <person name="Berlin A.M."/>
            <person name="Chapman S.B."/>
            <person name="Dewar J."/>
            <person name="Goldberg J."/>
            <person name="Griggs A."/>
            <person name="Gujja S."/>
            <person name="Hansen M."/>
            <person name="Howarth C."/>
            <person name="Imamovic A."/>
            <person name="Larimer J."/>
            <person name="McCowan C."/>
            <person name="Murphy C."/>
            <person name="Neiman D."/>
            <person name="Pearson M."/>
            <person name="Priest M."/>
            <person name="Roberts A."/>
            <person name="Saif S."/>
            <person name="Shea T."/>
            <person name="Sisk P."/>
            <person name="Sykes S."/>
            <person name="Wortman J."/>
            <person name="Nusbaum C."/>
            <person name="Birren B."/>
        </authorList>
    </citation>
    <scope>NUCLEOTIDE SEQUENCE [LARGE SCALE GENOMIC DNA]</scope>
    <source>
        <strain evidence="14 15">NIPH 713</strain>
    </source>
</reference>
<evidence type="ECO:0000256" key="12">
    <source>
        <dbReference type="ARBA" id="ARBA00034247"/>
    </source>
</evidence>
<gene>
    <name evidence="14" type="ORF">F906_01752</name>
</gene>
<feature type="domain" description="GGDEF" evidence="13">
    <location>
        <begin position="334"/>
        <end position="467"/>
    </location>
</feature>
<dbReference type="Proteomes" id="UP000023774">
    <property type="component" value="Unassembled WGS sequence"/>
</dbReference>
<keyword evidence="10" id="KW-0408">Iron</keyword>
<dbReference type="FunFam" id="3.30.70.270:FF:000001">
    <property type="entry name" value="Diguanylate cyclase domain protein"/>
    <property type="match status" value="1"/>
</dbReference>
<comment type="cofactor">
    <cofactor evidence="1">
        <name>Mg(2+)</name>
        <dbReference type="ChEBI" id="CHEBI:18420"/>
    </cofactor>
</comment>
<comment type="caution">
    <text evidence="14">The sequence shown here is derived from an EMBL/GenBank/DDBJ whole genome shotgun (WGS) entry which is preliminary data.</text>
</comment>
<dbReference type="GO" id="GO:0020037">
    <property type="term" value="F:heme binding"/>
    <property type="evidence" value="ECO:0007669"/>
    <property type="project" value="InterPro"/>
</dbReference>
<keyword evidence="7" id="KW-0479">Metal-binding</keyword>
<evidence type="ECO:0000256" key="10">
    <source>
        <dbReference type="ARBA" id="ARBA00023004"/>
    </source>
</evidence>
<sequence length="475" mass="54552">MLVQIAVFWGMDRMNNECMAMLAEQWKQICQNYSADDLLHAFHFVQEHSVILVEEFYKNMLLEKESAQFLTDQMVQQRLRNTLIQWLSESFSVPINKSYVQAVQKQAMVGHVHARVGIPSWLIMRGVREIERKVFELLQASSQNSMLTACSYIVQIMGFATEIMCRSYEAKTAMNQEIKHSYRVFSAMQDVAVQKDKQRSSLLDWENELMFKVFSSPDNLKHPMLSKSEFGLWFIHKASYAFTGSDQVDLIIERIYQIDAINQTIMDCTDKNNVLGLIQQIRDLNREIQLLVDQLFQVAEYIESGNDSLTQLLNRRYLNTVISREITFSRKNHTPLSLLAMDADFFKSINDKFGHAAGDLALKFIAEALQKYSQGSDYAFRVGGEEFLLLLVDTDKQRALSIAESIRKYVENGMIKTAQGQQFKITISIGCTLYDGHPDYQRFLDAADAALYMAKNTGRNRVYMAQSPSNPVGQQ</sequence>
<dbReference type="GO" id="GO:0043709">
    <property type="term" value="P:cell adhesion involved in single-species biofilm formation"/>
    <property type="evidence" value="ECO:0007669"/>
    <property type="project" value="TreeGrafter"/>
</dbReference>
<evidence type="ECO:0000256" key="8">
    <source>
        <dbReference type="ARBA" id="ARBA00022741"/>
    </source>
</evidence>
<keyword evidence="9" id="KW-0460">Magnesium</keyword>
<dbReference type="SUPFAM" id="SSF46458">
    <property type="entry name" value="Globin-like"/>
    <property type="match status" value="1"/>
</dbReference>
<keyword evidence="6" id="KW-0808">Transferase</keyword>
<dbReference type="GO" id="GO:0052621">
    <property type="term" value="F:diguanylate cyclase activity"/>
    <property type="evidence" value="ECO:0007669"/>
    <property type="project" value="UniProtKB-EC"/>
</dbReference>
<dbReference type="GO" id="GO:1902201">
    <property type="term" value="P:negative regulation of bacterial-type flagellum-dependent cell motility"/>
    <property type="evidence" value="ECO:0007669"/>
    <property type="project" value="TreeGrafter"/>
</dbReference>
<dbReference type="PANTHER" id="PTHR45138">
    <property type="entry name" value="REGULATORY COMPONENTS OF SENSORY TRANSDUCTION SYSTEM"/>
    <property type="match status" value="1"/>
</dbReference>
<organism evidence="14 15">
    <name type="scientific">Acinetobacter pseudolwoffii</name>
    <dbReference type="NCBI Taxonomy" id="2053287"/>
    <lineage>
        <taxon>Bacteria</taxon>
        <taxon>Pseudomonadati</taxon>
        <taxon>Pseudomonadota</taxon>
        <taxon>Gammaproteobacteria</taxon>
        <taxon>Moraxellales</taxon>
        <taxon>Moraxellaceae</taxon>
        <taxon>Acinetobacter</taxon>
    </lineage>
</organism>
<dbReference type="GO" id="GO:0000166">
    <property type="term" value="F:nucleotide binding"/>
    <property type="evidence" value="ECO:0007669"/>
    <property type="project" value="UniProtKB-KW"/>
</dbReference>
<evidence type="ECO:0000256" key="5">
    <source>
        <dbReference type="ARBA" id="ARBA00022617"/>
    </source>
</evidence>
<dbReference type="CDD" id="cd01949">
    <property type="entry name" value="GGDEF"/>
    <property type="match status" value="1"/>
</dbReference>
<dbReference type="Gene3D" id="1.10.490.10">
    <property type="entry name" value="Globins"/>
    <property type="match status" value="1"/>
</dbReference>
<evidence type="ECO:0000256" key="4">
    <source>
        <dbReference type="ARBA" id="ARBA00015125"/>
    </source>
</evidence>
<keyword evidence="5" id="KW-0349">Heme</keyword>
<evidence type="ECO:0000256" key="9">
    <source>
        <dbReference type="ARBA" id="ARBA00022842"/>
    </source>
</evidence>
<name>N9M8N0_9GAMM</name>
<dbReference type="GO" id="GO:0046872">
    <property type="term" value="F:metal ion binding"/>
    <property type="evidence" value="ECO:0007669"/>
    <property type="project" value="UniProtKB-KW"/>
</dbReference>
<evidence type="ECO:0000256" key="7">
    <source>
        <dbReference type="ARBA" id="ARBA00022723"/>
    </source>
</evidence>
<accession>N9M8N0</accession>
<dbReference type="CDD" id="cd14757">
    <property type="entry name" value="GS_EcDosC-like_GGDEF"/>
    <property type="match status" value="1"/>
</dbReference>
<dbReference type="PANTHER" id="PTHR45138:SF9">
    <property type="entry name" value="DIGUANYLATE CYCLASE DGCM-RELATED"/>
    <property type="match status" value="1"/>
</dbReference>
<dbReference type="InterPro" id="IPR000160">
    <property type="entry name" value="GGDEF_dom"/>
</dbReference>
<dbReference type="PROSITE" id="PS50887">
    <property type="entry name" value="GGDEF"/>
    <property type="match status" value="1"/>
</dbReference>
<dbReference type="Pfam" id="PF00990">
    <property type="entry name" value="GGDEF"/>
    <property type="match status" value="1"/>
</dbReference>